<evidence type="ECO:0000256" key="2">
    <source>
        <dbReference type="ARBA" id="ARBA00022723"/>
    </source>
</evidence>
<keyword evidence="2 5" id="KW-0479">Metal-binding</keyword>
<protein>
    <submittedName>
        <fullName evidence="7">HpcH/HpaI aldolase</fullName>
    </submittedName>
</protein>
<dbReference type="PIRSF" id="PIRSF015582">
    <property type="entry name" value="Cit_lyase_B"/>
    <property type="match status" value="1"/>
</dbReference>
<dbReference type="GO" id="GO:0006107">
    <property type="term" value="P:oxaloacetate metabolic process"/>
    <property type="evidence" value="ECO:0007669"/>
    <property type="project" value="TreeGrafter"/>
</dbReference>
<organism evidence="7 8">
    <name type="scientific">Albidiferax ferrireducens (strain ATCC BAA-621 / DSM 15236 / T118)</name>
    <name type="common">Rhodoferax ferrireducens</name>
    <dbReference type="NCBI Taxonomy" id="338969"/>
    <lineage>
        <taxon>Bacteria</taxon>
        <taxon>Pseudomonadati</taxon>
        <taxon>Pseudomonadota</taxon>
        <taxon>Betaproteobacteria</taxon>
        <taxon>Burkholderiales</taxon>
        <taxon>Comamonadaceae</taxon>
        <taxon>Rhodoferax</taxon>
    </lineage>
</organism>
<dbReference type="eggNOG" id="COG2301">
    <property type="taxonomic scope" value="Bacteria"/>
</dbReference>
<feature type="binding site" evidence="5">
    <location>
        <position position="151"/>
    </location>
    <ligand>
        <name>Mg(2+)</name>
        <dbReference type="ChEBI" id="CHEBI:18420"/>
    </ligand>
</feature>
<dbReference type="InterPro" id="IPR040442">
    <property type="entry name" value="Pyrv_kinase-like_dom_sf"/>
</dbReference>
<dbReference type="InterPro" id="IPR005000">
    <property type="entry name" value="Aldolase/citrate-lyase_domain"/>
</dbReference>
<evidence type="ECO:0000256" key="3">
    <source>
        <dbReference type="ARBA" id="ARBA00022842"/>
    </source>
</evidence>
<dbReference type="PANTHER" id="PTHR32308">
    <property type="entry name" value="LYASE BETA SUBUNIT, PUTATIVE (AFU_ORTHOLOGUE AFUA_4G13030)-RELATED"/>
    <property type="match status" value="1"/>
</dbReference>
<proteinExistence type="predicted"/>
<gene>
    <name evidence="7" type="ordered locus">Rfer_3486</name>
</gene>
<dbReference type="Proteomes" id="UP000008332">
    <property type="component" value="Chromosome"/>
</dbReference>
<name>Q21SR1_ALBFT</name>
<dbReference type="STRING" id="338969.Rfer_3486"/>
<keyword evidence="8" id="KW-1185">Reference proteome</keyword>
<reference evidence="8" key="1">
    <citation type="submission" date="2006-02" db="EMBL/GenBank/DDBJ databases">
        <title>Complete sequence of chromosome of Rhodoferax ferrireducens DSM 15236.</title>
        <authorList>
            <person name="Copeland A."/>
            <person name="Lucas S."/>
            <person name="Lapidus A."/>
            <person name="Barry K."/>
            <person name="Detter J.C."/>
            <person name="Glavina del Rio T."/>
            <person name="Hammon N."/>
            <person name="Israni S."/>
            <person name="Pitluck S."/>
            <person name="Brettin T."/>
            <person name="Bruce D."/>
            <person name="Han C."/>
            <person name="Tapia R."/>
            <person name="Gilna P."/>
            <person name="Kiss H."/>
            <person name="Schmutz J."/>
            <person name="Larimer F."/>
            <person name="Land M."/>
            <person name="Kyrpides N."/>
            <person name="Ivanova N."/>
            <person name="Richardson P."/>
        </authorList>
    </citation>
    <scope>NUCLEOTIDE SEQUENCE [LARGE SCALE GENOMIC DNA]</scope>
    <source>
        <strain evidence="8">ATCC BAA-621 / DSM 15236 / T118</strain>
    </source>
</reference>
<comment type="cofactor">
    <cofactor evidence="1">
        <name>Mg(2+)</name>
        <dbReference type="ChEBI" id="CHEBI:18420"/>
    </cofactor>
</comment>
<evidence type="ECO:0000256" key="1">
    <source>
        <dbReference type="ARBA" id="ARBA00001946"/>
    </source>
</evidence>
<dbReference type="GO" id="GO:0000287">
    <property type="term" value="F:magnesium ion binding"/>
    <property type="evidence" value="ECO:0007669"/>
    <property type="project" value="TreeGrafter"/>
</dbReference>
<dbReference type="Gene3D" id="3.20.20.60">
    <property type="entry name" value="Phosphoenolpyruvate-binding domains"/>
    <property type="match status" value="1"/>
</dbReference>
<feature type="binding site" evidence="5">
    <location>
        <position position="125"/>
    </location>
    <ligand>
        <name>Mg(2+)</name>
        <dbReference type="ChEBI" id="CHEBI:18420"/>
    </ligand>
</feature>
<feature type="binding site" evidence="4">
    <location>
        <position position="125"/>
    </location>
    <ligand>
        <name>substrate</name>
    </ligand>
</feature>
<evidence type="ECO:0000313" key="7">
    <source>
        <dbReference type="EMBL" id="ABD71192.1"/>
    </source>
</evidence>
<keyword evidence="3 5" id="KW-0460">Magnesium</keyword>
<dbReference type="AlphaFoldDB" id="Q21SR1"/>
<dbReference type="PANTHER" id="PTHR32308:SF10">
    <property type="entry name" value="CITRATE LYASE SUBUNIT BETA"/>
    <property type="match status" value="1"/>
</dbReference>
<sequence length="279" mass="29791">MNSMNVAQPLTYLFVPGNRPERFAKALASGADRVILDLEDAVAPADRAQARGAIADWVGTLTLQDCARLLVRINDVTSPCHVDDVFWLQSSPINHIMLSKCESPAQVAQVLAHMPPGSSVLPLIETVRGVLAANAIAQAKQVERLAFGSLDYLLDLDLPGPGFALDAAALAIAMASRAADLPPPVAGVTPELDAGQVQRDLVHARALGFGAKMCIHPTQVAVVREAFTPDAQALAWAQRVITQWRQSNGAGAIQVDGKMVDKPVLLRAERILAFSNKFI</sequence>
<dbReference type="InterPro" id="IPR015813">
    <property type="entry name" value="Pyrv/PenolPyrv_kinase-like_dom"/>
</dbReference>
<dbReference type="Pfam" id="PF03328">
    <property type="entry name" value="HpcH_HpaI"/>
    <property type="match status" value="1"/>
</dbReference>
<evidence type="ECO:0000256" key="5">
    <source>
        <dbReference type="PIRSR" id="PIRSR015582-2"/>
    </source>
</evidence>
<dbReference type="KEGG" id="rfr:Rfer_3486"/>
<evidence type="ECO:0000259" key="6">
    <source>
        <dbReference type="Pfam" id="PF03328"/>
    </source>
</evidence>
<dbReference type="InterPro" id="IPR011206">
    <property type="entry name" value="Citrate_lyase_beta/mcl1/mcl2"/>
</dbReference>
<dbReference type="OrthoDB" id="348111at2"/>
<dbReference type="EMBL" id="CP000267">
    <property type="protein sequence ID" value="ABD71192.1"/>
    <property type="molecule type" value="Genomic_DNA"/>
</dbReference>
<dbReference type="HOGENOM" id="CLU_044864_2_0_4"/>
<accession>Q21SR1</accession>
<dbReference type="GO" id="GO:0003824">
    <property type="term" value="F:catalytic activity"/>
    <property type="evidence" value="ECO:0007669"/>
    <property type="project" value="InterPro"/>
</dbReference>
<evidence type="ECO:0000313" key="8">
    <source>
        <dbReference type="Proteomes" id="UP000008332"/>
    </source>
</evidence>
<dbReference type="SUPFAM" id="SSF51621">
    <property type="entry name" value="Phosphoenolpyruvate/pyruvate domain"/>
    <property type="match status" value="1"/>
</dbReference>
<feature type="binding site" evidence="4">
    <location>
        <position position="72"/>
    </location>
    <ligand>
        <name>substrate</name>
    </ligand>
</feature>
<dbReference type="RefSeq" id="WP_011465755.1">
    <property type="nucleotide sequence ID" value="NC_007908.1"/>
</dbReference>
<evidence type="ECO:0000256" key="4">
    <source>
        <dbReference type="PIRSR" id="PIRSR015582-1"/>
    </source>
</evidence>
<feature type="domain" description="HpcH/HpaI aldolase/citrate lyase" evidence="6">
    <location>
        <begin position="12"/>
        <end position="217"/>
    </location>
</feature>